<name>D5EPF8_CORAD</name>
<dbReference type="KEGG" id="caa:Caka_0670"/>
<evidence type="ECO:0000259" key="1">
    <source>
        <dbReference type="Pfam" id="PF01869"/>
    </source>
</evidence>
<dbReference type="Gene3D" id="3.30.420.40">
    <property type="match status" value="2"/>
</dbReference>
<dbReference type="AlphaFoldDB" id="D5EPF8"/>
<gene>
    <name evidence="2" type="ordered locus">Caka_0670</name>
</gene>
<reference evidence="2 3" key="1">
    <citation type="journal article" date="2010" name="Stand. Genomic Sci.">
        <title>Complete genome sequence of Coraliomargarita akajimensis type strain (04OKA010-24).</title>
        <authorList>
            <person name="Mavromatis K."/>
            <person name="Abt B."/>
            <person name="Brambilla E."/>
            <person name="Lapidus A."/>
            <person name="Copeland A."/>
            <person name="Deshpande S."/>
            <person name="Nolan M."/>
            <person name="Lucas S."/>
            <person name="Tice H."/>
            <person name="Cheng J.F."/>
            <person name="Han C."/>
            <person name="Detter J.C."/>
            <person name="Woyke T."/>
            <person name="Goodwin L."/>
            <person name="Pitluck S."/>
            <person name="Held B."/>
            <person name="Brettin T."/>
            <person name="Tapia R."/>
            <person name="Ivanova N."/>
            <person name="Mikhailova N."/>
            <person name="Pati A."/>
            <person name="Liolios K."/>
            <person name="Chen A."/>
            <person name="Palaniappan K."/>
            <person name="Land M."/>
            <person name="Hauser L."/>
            <person name="Chang Y.J."/>
            <person name="Jeffries C.D."/>
            <person name="Rohde M."/>
            <person name="Goker M."/>
            <person name="Bristow J."/>
            <person name="Eisen J.A."/>
            <person name="Markowitz V."/>
            <person name="Hugenholtz P."/>
            <person name="Klenk H.P."/>
            <person name="Kyrpides N.C."/>
        </authorList>
    </citation>
    <scope>NUCLEOTIDE SEQUENCE [LARGE SCALE GENOMIC DNA]</scope>
    <source>
        <strain evidence="3">DSM 45221 / IAM 15411 / JCM 23193 / KCTC 12865</strain>
    </source>
</reference>
<accession>D5EPF8</accession>
<dbReference type="InterPro" id="IPR002731">
    <property type="entry name" value="ATPase_BadF"/>
</dbReference>
<dbReference type="STRING" id="583355.Caka_0670"/>
<dbReference type="eggNOG" id="COG2971">
    <property type="taxonomic scope" value="Bacteria"/>
</dbReference>
<dbReference type="RefSeq" id="WP_013042419.1">
    <property type="nucleotide sequence ID" value="NC_014008.1"/>
</dbReference>
<evidence type="ECO:0000313" key="3">
    <source>
        <dbReference type="Proteomes" id="UP000000925"/>
    </source>
</evidence>
<dbReference type="InterPro" id="IPR052519">
    <property type="entry name" value="Euk-type_GlcNAc_Kinase"/>
</dbReference>
<dbReference type="CDD" id="cd24007">
    <property type="entry name" value="ASKHA_NBD_eukNAGK-like"/>
    <property type="match status" value="1"/>
</dbReference>
<organism evidence="2 3">
    <name type="scientific">Coraliomargarita akajimensis (strain DSM 45221 / IAM 15411 / JCM 23193 / KCTC 12865 / 04OKA010-24)</name>
    <dbReference type="NCBI Taxonomy" id="583355"/>
    <lineage>
        <taxon>Bacteria</taxon>
        <taxon>Pseudomonadati</taxon>
        <taxon>Verrucomicrobiota</taxon>
        <taxon>Opitutia</taxon>
        <taxon>Puniceicoccales</taxon>
        <taxon>Coraliomargaritaceae</taxon>
        <taxon>Coraliomargarita</taxon>
    </lineage>
</organism>
<dbReference type="InterPro" id="IPR043129">
    <property type="entry name" value="ATPase_NBD"/>
</dbReference>
<dbReference type="Pfam" id="PF01869">
    <property type="entry name" value="BcrAD_BadFG"/>
    <property type="match status" value="1"/>
</dbReference>
<dbReference type="PANTHER" id="PTHR43190">
    <property type="entry name" value="N-ACETYL-D-GLUCOSAMINE KINASE"/>
    <property type="match status" value="1"/>
</dbReference>
<dbReference type="PANTHER" id="PTHR43190:SF3">
    <property type="entry name" value="N-ACETYL-D-GLUCOSAMINE KINASE"/>
    <property type="match status" value="1"/>
</dbReference>
<dbReference type="OrthoDB" id="9772633at2"/>
<dbReference type="SUPFAM" id="SSF53067">
    <property type="entry name" value="Actin-like ATPase domain"/>
    <property type="match status" value="2"/>
</dbReference>
<feature type="domain" description="ATPase BadF/BadG/BcrA/BcrD type" evidence="1">
    <location>
        <begin position="5"/>
        <end position="300"/>
    </location>
</feature>
<protein>
    <submittedName>
        <fullName evidence="2">ATPase BadF/BadG/BcrA/BcrD type</fullName>
    </submittedName>
</protein>
<sequence>MELFLGFDGGGSKTVCAICSRSGEQLGIGLSGPSNPNTTTAELIQRHLDEAYAQALEQLEVDSDTVLSVRAACLGIAGCASETGKAILYASLLQTSVPFPKEYTSVLSDAEVALQAAHGDQAGLLLIAGTGAICVGRDTDGSWLRAGGWGRIADDLGSGYWIGCEALRIALQQYDDRQPGSPFMTAIWSALGVTDATELVPNQYEPRLASLAPTVVQLSEQGDPTARKILTQAVEHLCALILACSRQAGQAVERYSIIGGVLENTPNLLAHLKTKIGEQVRGLQYTEPGHAAEIAALLLAEQLNPSGDPQFAKALTQTEQGLR</sequence>
<evidence type="ECO:0000313" key="2">
    <source>
        <dbReference type="EMBL" id="ADE53695.1"/>
    </source>
</evidence>
<dbReference type="Proteomes" id="UP000000925">
    <property type="component" value="Chromosome"/>
</dbReference>
<proteinExistence type="predicted"/>
<dbReference type="EMBL" id="CP001998">
    <property type="protein sequence ID" value="ADE53695.1"/>
    <property type="molecule type" value="Genomic_DNA"/>
</dbReference>
<dbReference type="HOGENOM" id="CLU_016274_1_1_0"/>
<keyword evidence="3" id="KW-1185">Reference proteome</keyword>